<evidence type="ECO:0000256" key="3">
    <source>
        <dbReference type="ARBA" id="ARBA00010617"/>
    </source>
</evidence>
<dbReference type="Gene3D" id="1.10.630.10">
    <property type="entry name" value="Cytochrome P450"/>
    <property type="match status" value="1"/>
</dbReference>
<organism evidence="11 12">
    <name type="scientific">Macrolepiota fuliginosa MF-IS2</name>
    <dbReference type="NCBI Taxonomy" id="1400762"/>
    <lineage>
        <taxon>Eukaryota</taxon>
        <taxon>Fungi</taxon>
        <taxon>Dikarya</taxon>
        <taxon>Basidiomycota</taxon>
        <taxon>Agaricomycotina</taxon>
        <taxon>Agaricomycetes</taxon>
        <taxon>Agaricomycetidae</taxon>
        <taxon>Agaricales</taxon>
        <taxon>Agaricineae</taxon>
        <taxon>Agaricaceae</taxon>
        <taxon>Macrolepiota</taxon>
    </lineage>
</organism>
<dbReference type="InterPro" id="IPR001128">
    <property type="entry name" value="Cyt_P450"/>
</dbReference>
<reference evidence="11" key="1">
    <citation type="submission" date="2020-11" db="EMBL/GenBank/DDBJ databases">
        <authorList>
            <consortium name="DOE Joint Genome Institute"/>
            <person name="Ahrendt S."/>
            <person name="Riley R."/>
            <person name="Andreopoulos W."/>
            <person name="Labutti K."/>
            <person name="Pangilinan J."/>
            <person name="Ruiz-Duenas F.J."/>
            <person name="Barrasa J.M."/>
            <person name="Sanchez-Garcia M."/>
            <person name="Camarero S."/>
            <person name="Miyauchi S."/>
            <person name="Serrano A."/>
            <person name="Linde D."/>
            <person name="Babiker R."/>
            <person name="Drula E."/>
            <person name="Ayuso-Fernandez I."/>
            <person name="Pacheco R."/>
            <person name="Padilla G."/>
            <person name="Ferreira P."/>
            <person name="Barriuso J."/>
            <person name="Kellner H."/>
            <person name="Castanera R."/>
            <person name="Alfaro M."/>
            <person name="Ramirez L."/>
            <person name="Pisabarro A.G."/>
            <person name="Kuo A."/>
            <person name="Tritt A."/>
            <person name="Lipzen A."/>
            <person name="He G."/>
            <person name="Yan M."/>
            <person name="Ng V."/>
            <person name="Cullen D."/>
            <person name="Martin F."/>
            <person name="Rosso M.-N."/>
            <person name="Henrissat B."/>
            <person name="Hibbett D."/>
            <person name="Martinez A.T."/>
            <person name="Grigoriev I.V."/>
        </authorList>
    </citation>
    <scope>NUCLEOTIDE SEQUENCE</scope>
    <source>
        <strain evidence="11">MF-IS2</strain>
    </source>
</reference>
<evidence type="ECO:0000256" key="5">
    <source>
        <dbReference type="ARBA" id="ARBA00022723"/>
    </source>
</evidence>
<evidence type="ECO:0000256" key="9">
    <source>
        <dbReference type="PIRSR" id="PIRSR602401-1"/>
    </source>
</evidence>
<accession>A0A9P6BVQ3</accession>
<evidence type="ECO:0000256" key="7">
    <source>
        <dbReference type="ARBA" id="ARBA00023004"/>
    </source>
</evidence>
<evidence type="ECO:0000256" key="6">
    <source>
        <dbReference type="ARBA" id="ARBA00023002"/>
    </source>
</evidence>
<dbReference type="Pfam" id="PF00067">
    <property type="entry name" value="p450"/>
    <property type="match status" value="1"/>
</dbReference>
<evidence type="ECO:0000256" key="1">
    <source>
        <dbReference type="ARBA" id="ARBA00001971"/>
    </source>
</evidence>
<keyword evidence="12" id="KW-1185">Reference proteome</keyword>
<gene>
    <name evidence="11" type="ORF">P691DRAFT_779575</name>
</gene>
<keyword evidence="8 10" id="KW-0503">Monooxygenase</keyword>
<evidence type="ECO:0000256" key="8">
    <source>
        <dbReference type="ARBA" id="ARBA00023033"/>
    </source>
</evidence>
<dbReference type="GO" id="GO:0005506">
    <property type="term" value="F:iron ion binding"/>
    <property type="evidence" value="ECO:0007669"/>
    <property type="project" value="InterPro"/>
</dbReference>
<dbReference type="EMBL" id="MU151716">
    <property type="protein sequence ID" value="KAF9442056.1"/>
    <property type="molecule type" value="Genomic_DNA"/>
</dbReference>
<evidence type="ECO:0000256" key="4">
    <source>
        <dbReference type="ARBA" id="ARBA00022617"/>
    </source>
</evidence>
<dbReference type="InterPro" id="IPR002401">
    <property type="entry name" value="Cyt_P450_E_grp-I"/>
</dbReference>
<dbReference type="CDD" id="cd11065">
    <property type="entry name" value="CYP64-like"/>
    <property type="match status" value="1"/>
</dbReference>
<dbReference type="Proteomes" id="UP000807342">
    <property type="component" value="Unassembled WGS sequence"/>
</dbReference>
<dbReference type="GO" id="GO:0016705">
    <property type="term" value="F:oxidoreductase activity, acting on paired donors, with incorporation or reduction of molecular oxygen"/>
    <property type="evidence" value="ECO:0007669"/>
    <property type="project" value="InterPro"/>
</dbReference>
<dbReference type="InterPro" id="IPR036396">
    <property type="entry name" value="Cyt_P450_sf"/>
</dbReference>
<comment type="caution">
    <text evidence="11">The sequence shown here is derived from an EMBL/GenBank/DDBJ whole genome shotgun (WGS) entry which is preliminary data.</text>
</comment>
<dbReference type="AlphaFoldDB" id="A0A9P6BVQ3"/>
<keyword evidence="4 9" id="KW-0349">Heme</keyword>
<feature type="binding site" description="axial binding residue" evidence="9">
    <location>
        <position position="449"/>
    </location>
    <ligand>
        <name>heme</name>
        <dbReference type="ChEBI" id="CHEBI:30413"/>
    </ligand>
    <ligandPart>
        <name>Fe</name>
        <dbReference type="ChEBI" id="CHEBI:18248"/>
    </ligandPart>
</feature>
<evidence type="ECO:0000256" key="2">
    <source>
        <dbReference type="ARBA" id="ARBA00005179"/>
    </source>
</evidence>
<proteinExistence type="inferred from homology"/>
<sequence length="522" mass="59425">MIDLLASNPYSCFSVGFVLLSSLYTYSKDRAANPHRLPTPPGPKGYPLIGNLLQAPSSKPWLTYEKWFKVYGDMVYFKILGRSFLILGSLEKTADFFEKRSSNYSDRPTTIMLSDIMGWHYNWALLPYGTWWRRHRRAFHQYFHPNRVSTYHPIQLKCIRGYLRRLLSDPEDFLSHTHHLFAELITEIAYGIKIKEHKDPYVERIKESLGAISEATIPGKYLVEMFPMMKYIPSWFPGAGWKRRGEYFKGLNELVAREPFETVRNNLKNGTAFPSMAASLIEGLPEEGAPERDEEERIAISISATAFIGGADTTVSTTQSFILAMCLHPEVQKKAQLELDMVLEGKRLPDLNDRPFLPYINAMVKEAIRWHPVLPLAVPHMSTDDDEYEGYFIPKGTVVVGNAWAILHDPDVYEDPARFMPERFLKDGNLDPAVRDPLVAAFGFGRRLCPGIDMSDTSIFLTIASVLSVFDIQTPLDEDGIPIQIKPDYTNGNFQFPLPYKAVIKPRSRAAAMSVRDLEIAE</sequence>
<evidence type="ECO:0000313" key="11">
    <source>
        <dbReference type="EMBL" id="KAF9442056.1"/>
    </source>
</evidence>
<dbReference type="InterPro" id="IPR050364">
    <property type="entry name" value="Cytochrome_P450_fung"/>
</dbReference>
<dbReference type="PRINTS" id="PR00463">
    <property type="entry name" value="EP450I"/>
</dbReference>
<comment type="similarity">
    <text evidence="3 10">Belongs to the cytochrome P450 family.</text>
</comment>
<keyword evidence="5 9" id="KW-0479">Metal-binding</keyword>
<comment type="cofactor">
    <cofactor evidence="1 9">
        <name>heme</name>
        <dbReference type="ChEBI" id="CHEBI:30413"/>
    </cofactor>
</comment>
<dbReference type="PANTHER" id="PTHR46300:SF7">
    <property type="entry name" value="P450, PUTATIVE (EUROFUNG)-RELATED"/>
    <property type="match status" value="1"/>
</dbReference>
<dbReference type="InterPro" id="IPR017972">
    <property type="entry name" value="Cyt_P450_CS"/>
</dbReference>
<evidence type="ECO:0000313" key="12">
    <source>
        <dbReference type="Proteomes" id="UP000807342"/>
    </source>
</evidence>
<protein>
    <submittedName>
        <fullName evidence="11">Cytochrome P450</fullName>
    </submittedName>
</protein>
<keyword evidence="7 9" id="KW-0408">Iron</keyword>
<evidence type="ECO:0000256" key="10">
    <source>
        <dbReference type="RuleBase" id="RU000461"/>
    </source>
</evidence>
<dbReference type="SUPFAM" id="SSF48264">
    <property type="entry name" value="Cytochrome P450"/>
    <property type="match status" value="1"/>
</dbReference>
<dbReference type="PRINTS" id="PR00385">
    <property type="entry name" value="P450"/>
</dbReference>
<dbReference type="GO" id="GO:0020037">
    <property type="term" value="F:heme binding"/>
    <property type="evidence" value="ECO:0007669"/>
    <property type="project" value="InterPro"/>
</dbReference>
<dbReference type="PROSITE" id="PS00086">
    <property type="entry name" value="CYTOCHROME_P450"/>
    <property type="match status" value="1"/>
</dbReference>
<dbReference type="OrthoDB" id="2789670at2759"/>
<dbReference type="PANTHER" id="PTHR46300">
    <property type="entry name" value="P450, PUTATIVE (EUROFUNG)-RELATED-RELATED"/>
    <property type="match status" value="1"/>
</dbReference>
<dbReference type="GO" id="GO:0004497">
    <property type="term" value="F:monooxygenase activity"/>
    <property type="evidence" value="ECO:0007669"/>
    <property type="project" value="UniProtKB-KW"/>
</dbReference>
<keyword evidence="6 10" id="KW-0560">Oxidoreductase</keyword>
<name>A0A9P6BVQ3_9AGAR</name>
<comment type="pathway">
    <text evidence="2">Secondary metabolite biosynthesis.</text>
</comment>